<feature type="domain" description="PAS" evidence="14">
    <location>
        <begin position="293"/>
        <end position="331"/>
    </location>
</feature>
<dbReference type="CDD" id="cd00082">
    <property type="entry name" value="HisKA"/>
    <property type="match status" value="1"/>
</dbReference>
<accession>A0A1U7GWG1</accession>
<organism evidence="16 17">
    <name type="scientific">Fischerella major NIES-592</name>
    <dbReference type="NCBI Taxonomy" id="210994"/>
    <lineage>
        <taxon>Bacteria</taxon>
        <taxon>Bacillati</taxon>
        <taxon>Cyanobacteriota</taxon>
        <taxon>Cyanophyceae</taxon>
        <taxon>Nostocales</taxon>
        <taxon>Hapalosiphonaceae</taxon>
        <taxon>Fischerella</taxon>
    </lineage>
</organism>
<dbReference type="InterPro" id="IPR011990">
    <property type="entry name" value="TPR-like_helical_dom_sf"/>
</dbReference>
<keyword evidence="4" id="KW-0597">Phosphoprotein</keyword>
<evidence type="ECO:0000256" key="4">
    <source>
        <dbReference type="ARBA" id="ARBA00022553"/>
    </source>
</evidence>
<dbReference type="SMART" id="SM00065">
    <property type="entry name" value="GAF"/>
    <property type="match status" value="2"/>
</dbReference>
<dbReference type="Gene3D" id="3.30.450.40">
    <property type="match status" value="2"/>
</dbReference>
<keyword evidence="7" id="KW-0902">Two-component regulatory system</keyword>
<keyword evidence="6 16" id="KW-0418">Kinase</keyword>
<dbReference type="EC" id="2.7.13.3" evidence="3"/>
<feature type="region of interest" description="Disordered" evidence="11">
    <location>
        <begin position="1540"/>
        <end position="1565"/>
    </location>
</feature>
<evidence type="ECO:0000256" key="3">
    <source>
        <dbReference type="ARBA" id="ARBA00012438"/>
    </source>
</evidence>
<dbReference type="InterPro" id="IPR029016">
    <property type="entry name" value="GAF-like_dom_sf"/>
</dbReference>
<evidence type="ECO:0000256" key="7">
    <source>
        <dbReference type="ARBA" id="ARBA00023012"/>
    </source>
</evidence>
<dbReference type="PROSITE" id="PS50113">
    <property type="entry name" value="PAC"/>
    <property type="match status" value="7"/>
</dbReference>
<feature type="domain" description="PAS" evidence="14">
    <location>
        <begin position="561"/>
        <end position="634"/>
    </location>
</feature>
<keyword evidence="17" id="KW-1185">Reference proteome</keyword>
<feature type="domain" description="PAC" evidence="15">
    <location>
        <begin position="370"/>
        <end position="424"/>
    </location>
</feature>
<dbReference type="SUPFAM" id="SSF47384">
    <property type="entry name" value="Homodimeric domain of signal transducing histidine kinase"/>
    <property type="match status" value="1"/>
</dbReference>
<dbReference type="PROSITE" id="PS50112">
    <property type="entry name" value="PAS"/>
    <property type="match status" value="6"/>
</dbReference>
<feature type="domain" description="PAC" evidence="15">
    <location>
        <begin position="509"/>
        <end position="560"/>
    </location>
</feature>
<dbReference type="Pfam" id="PF01590">
    <property type="entry name" value="GAF"/>
    <property type="match status" value="2"/>
</dbReference>
<evidence type="ECO:0000313" key="16">
    <source>
        <dbReference type="EMBL" id="OKH12569.1"/>
    </source>
</evidence>
<feature type="domain" description="PAS" evidence="14">
    <location>
        <begin position="1267"/>
        <end position="1337"/>
    </location>
</feature>
<dbReference type="InterPro" id="IPR036097">
    <property type="entry name" value="HisK_dim/P_sf"/>
</dbReference>
<dbReference type="Pfam" id="PF02518">
    <property type="entry name" value="HATPase_c"/>
    <property type="match status" value="1"/>
</dbReference>
<feature type="domain" description="PAS" evidence="14">
    <location>
        <begin position="815"/>
        <end position="889"/>
    </location>
</feature>
<comment type="similarity">
    <text evidence="2">In the N-terminal section; belongs to the phytochrome family.</text>
</comment>
<feature type="domain" description="PAC" evidence="15">
    <location>
        <begin position="636"/>
        <end position="688"/>
    </location>
</feature>
<dbReference type="FunFam" id="1.10.287.130:FF:000001">
    <property type="entry name" value="Two-component sensor histidine kinase"/>
    <property type="match status" value="1"/>
</dbReference>
<dbReference type="InterPro" id="IPR001610">
    <property type="entry name" value="PAC"/>
</dbReference>
<evidence type="ECO:0000256" key="6">
    <source>
        <dbReference type="ARBA" id="ARBA00022777"/>
    </source>
</evidence>
<dbReference type="GO" id="GO:0000155">
    <property type="term" value="F:phosphorelay sensor kinase activity"/>
    <property type="evidence" value="ECO:0007669"/>
    <property type="project" value="InterPro"/>
</dbReference>
<dbReference type="Pfam" id="PF08448">
    <property type="entry name" value="PAS_4"/>
    <property type="match status" value="2"/>
</dbReference>
<evidence type="ECO:0000256" key="1">
    <source>
        <dbReference type="ARBA" id="ARBA00000085"/>
    </source>
</evidence>
<feature type="domain" description="PAS" evidence="14">
    <location>
        <begin position="436"/>
        <end position="484"/>
    </location>
</feature>
<dbReference type="InterPro" id="IPR000014">
    <property type="entry name" value="PAS"/>
</dbReference>
<feature type="domain" description="Phytochrome chromophore attachment site" evidence="12">
    <location>
        <begin position="963"/>
        <end position="1104"/>
    </location>
</feature>
<dbReference type="SUPFAM" id="SSF55781">
    <property type="entry name" value="GAF domain-like"/>
    <property type="match status" value="2"/>
</dbReference>
<evidence type="ECO:0000256" key="2">
    <source>
        <dbReference type="ARBA" id="ARBA00006402"/>
    </source>
</evidence>
<dbReference type="Pfam" id="PF00512">
    <property type="entry name" value="HisKA"/>
    <property type="match status" value="1"/>
</dbReference>
<evidence type="ECO:0000259" key="14">
    <source>
        <dbReference type="PROSITE" id="PS50112"/>
    </source>
</evidence>
<dbReference type="InterPro" id="IPR004358">
    <property type="entry name" value="Sig_transdc_His_kin-like_C"/>
</dbReference>
<dbReference type="SMART" id="SM00091">
    <property type="entry name" value="PAS"/>
    <property type="match status" value="6"/>
</dbReference>
<dbReference type="NCBIfam" id="TIGR00229">
    <property type="entry name" value="sensory_box"/>
    <property type="match status" value="7"/>
</dbReference>
<evidence type="ECO:0000259" key="15">
    <source>
        <dbReference type="PROSITE" id="PS50113"/>
    </source>
</evidence>
<protein>
    <recommendedName>
        <fullName evidence="3">histidine kinase</fullName>
        <ecNumber evidence="3">2.7.13.3</ecNumber>
    </recommendedName>
</protein>
<dbReference type="CDD" id="cd00130">
    <property type="entry name" value="PAS"/>
    <property type="match status" value="7"/>
</dbReference>
<dbReference type="Proteomes" id="UP000186391">
    <property type="component" value="Unassembled WGS sequence"/>
</dbReference>
<dbReference type="InterPro" id="IPR000700">
    <property type="entry name" value="PAS-assoc_C"/>
</dbReference>
<dbReference type="PANTHER" id="PTHR43304:SF1">
    <property type="entry name" value="PAC DOMAIN-CONTAINING PROTEIN"/>
    <property type="match status" value="1"/>
</dbReference>
<feature type="domain" description="PAC" evidence="15">
    <location>
        <begin position="1215"/>
        <end position="1266"/>
    </location>
</feature>
<evidence type="ECO:0000256" key="8">
    <source>
        <dbReference type="ARBA" id="ARBA00023136"/>
    </source>
</evidence>
<dbReference type="Pfam" id="PF00989">
    <property type="entry name" value="PAS"/>
    <property type="match status" value="1"/>
</dbReference>
<comment type="caution">
    <text evidence="16">The sequence shown here is derived from an EMBL/GenBank/DDBJ whole genome shotgun (WGS) entry which is preliminary data.</text>
</comment>
<dbReference type="SUPFAM" id="SSF48452">
    <property type="entry name" value="TPR-like"/>
    <property type="match status" value="1"/>
</dbReference>
<evidence type="ECO:0000313" key="17">
    <source>
        <dbReference type="Proteomes" id="UP000186391"/>
    </source>
</evidence>
<evidence type="ECO:0000256" key="9">
    <source>
        <dbReference type="ARBA" id="ARBA00055745"/>
    </source>
</evidence>
<proteinExistence type="inferred from homology"/>
<dbReference type="PROSITE" id="PS50046">
    <property type="entry name" value="PHYTOCHROME_2"/>
    <property type="match status" value="1"/>
</dbReference>
<feature type="domain" description="PAC" evidence="15">
    <location>
        <begin position="1341"/>
        <end position="1393"/>
    </location>
</feature>
<evidence type="ECO:0000256" key="11">
    <source>
        <dbReference type="SAM" id="MobiDB-lite"/>
    </source>
</evidence>
<feature type="compositionally biased region" description="Low complexity" evidence="11">
    <location>
        <begin position="1550"/>
        <end position="1565"/>
    </location>
</feature>
<dbReference type="InterPro" id="IPR035965">
    <property type="entry name" value="PAS-like_dom_sf"/>
</dbReference>
<dbReference type="InterPro" id="IPR013656">
    <property type="entry name" value="PAS_4"/>
</dbReference>
<dbReference type="Gene3D" id="1.10.287.130">
    <property type="match status" value="1"/>
</dbReference>
<dbReference type="SMART" id="SM00387">
    <property type="entry name" value="HATPase_c"/>
    <property type="match status" value="1"/>
</dbReference>
<dbReference type="SUPFAM" id="SSF55874">
    <property type="entry name" value="ATPase domain of HSP90 chaperone/DNA topoisomerase II/histidine kinase"/>
    <property type="match status" value="1"/>
</dbReference>
<dbReference type="Pfam" id="PF08447">
    <property type="entry name" value="PAS_3"/>
    <property type="match status" value="3"/>
</dbReference>
<feature type="domain" description="PAC" evidence="15">
    <location>
        <begin position="763"/>
        <end position="814"/>
    </location>
</feature>
<dbReference type="Gene3D" id="1.25.40.10">
    <property type="entry name" value="Tetratricopeptide repeat domain"/>
    <property type="match status" value="1"/>
</dbReference>
<feature type="domain" description="PAS" evidence="14">
    <location>
        <begin position="689"/>
        <end position="737"/>
    </location>
</feature>
<comment type="catalytic activity">
    <reaction evidence="1">
        <text>ATP + protein L-histidine = ADP + protein N-phospho-L-histidine.</text>
        <dbReference type="EC" id="2.7.13.3"/>
    </reaction>
</comment>
<dbReference type="FunFam" id="3.30.565.10:FF:000006">
    <property type="entry name" value="Sensor histidine kinase WalK"/>
    <property type="match status" value="1"/>
</dbReference>
<dbReference type="InterPro" id="IPR013655">
    <property type="entry name" value="PAS_fold_3"/>
</dbReference>
<dbReference type="Pfam" id="PF13426">
    <property type="entry name" value="PAS_9"/>
    <property type="match status" value="1"/>
</dbReference>
<dbReference type="OrthoDB" id="518094at2"/>
<evidence type="ECO:0000259" key="13">
    <source>
        <dbReference type="PROSITE" id="PS50109"/>
    </source>
</evidence>
<dbReference type="Gene3D" id="3.30.450.20">
    <property type="entry name" value="PAS domain"/>
    <property type="match status" value="7"/>
</dbReference>
<feature type="coiled-coil region" evidence="10">
    <location>
        <begin position="276"/>
        <end position="303"/>
    </location>
</feature>
<feature type="domain" description="PAC" evidence="15">
    <location>
        <begin position="892"/>
        <end position="943"/>
    </location>
</feature>
<feature type="domain" description="Histidine kinase" evidence="13">
    <location>
        <begin position="1397"/>
        <end position="1641"/>
    </location>
</feature>
<dbReference type="EMBL" id="MRCA01000010">
    <property type="protein sequence ID" value="OKH12569.1"/>
    <property type="molecule type" value="Genomic_DNA"/>
</dbReference>
<dbReference type="InterPro" id="IPR005467">
    <property type="entry name" value="His_kinase_dom"/>
</dbReference>
<evidence type="ECO:0000256" key="5">
    <source>
        <dbReference type="ARBA" id="ARBA00022679"/>
    </source>
</evidence>
<dbReference type="SMART" id="SM00388">
    <property type="entry name" value="HisKA"/>
    <property type="match status" value="1"/>
</dbReference>
<dbReference type="GO" id="GO:0006355">
    <property type="term" value="P:regulation of DNA-templated transcription"/>
    <property type="evidence" value="ECO:0007669"/>
    <property type="project" value="InterPro"/>
</dbReference>
<keyword evidence="5" id="KW-0808">Transferase</keyword>
<dbReference type="InterPro" id="IPR013767">
    <property type="entry name" value="PAS_fold"/>
</dbReference>
<dbReference type="PRINTS" id="PR00344">
    <property type="entry name" value="BCTRLSENSOR"/>
</dbReference>
<dbReference type="PANTHER" id="PTHR43304">
    <property type="entry name" value="PHYTOCHROME-LIKE PROTEIN CPH1"/>
    <property type="match status" value="1"/>
</dbReference>
<dbReference type="Gene3D" id="3.30.565.10">
    <property type="entry name" value="Histidine kinase-like ATPase, C-terminal domain"/>
    <property type="match status" value="1"/>
</dbReference>
<dbReference type="Gene3D" id="6.10.250.490">
    <property type="match status" value="1"/>
</dbReference>
<comment type="function">
    <text evidence="9">Photoreceptor which exists in two forms that are reversibly interconvertible by light: the R form that absorbs maximally in the red region of the spectrum and the FR form that absorbs maximally in the far-red region.</text>
</comment>
<sequence>MSKSPSHLLAEAEKAQVLGKFTEAEEYYEQAIDTAKANGSLQTEALAYELAARFYLERGRLRFAQNYIKEAHYAYIRLDATAKIKELETQYPQLRSELSPADSHTSTDLEAVIRANQAIASEIELERSLSVLMKILIENAQAQTGYLILPCQTASTSTEKWAIAASGTIDIATNEQIILLQSLPIADHLPASVIDYVIQTLESVVVDNATREGNFINDTYIQQHQTKSILCVPLLHQEELLGIVYLENNITNGVFTKEQLKVIKLLSAQAAISLHNAKLYSQLRETEQQLRAREHRLNQILEAIPIGVTVHNTTGEFIYSNLKAQQLLGITAPLEVTTEQLSQVFQVYQAGSDQLYPTEQLPIVRAFAGESVKIDDLELRQTDKTVPLEVLTTPIFDETGTVIYAIAAFTDITERKQAQKLLANYHQTLEAQIAERTEKLQHLFNFAPDGYLVTDAQGRILEANHAIATLLSVESGFLTGKLLVSFIPASARRAFRTQLNHLSSLPDKQTWELSLQPRQGEPFPVEITVAPVRDAQKLIALRWLIRDITERKQAETTLRESEERFREIAENINQLFFVWSADSQQFLYISPGYEKIYGLTCESLYQNPRSWLEVVHPDDRPSVLQSLAQQYQGKHAQREYRIMKSDGTIRWMFAEVFPIFDQAGNLVRYIGLTEDITERKRAEEALRQRKQEFRALVENAPDVISRVDREYRFRYINSRVELETGIPPAQWIGKTELEMGFPQTIVNPWHAALEHVFETGQEQIYETEFPCPKGISYWLCRLVPELAEDGSVATVLSIGRNITDRKRVEEALRESEQFLRSIYEGIAAGVFIVDVLEDGSFRYVGINPAYERMSGLLSEEVAGKTPEQVFSPEDARAVTTRYRACIIARERITYEERLVFKGKETWWITNLSPLQNKDGQIYRLIGSCFNITRRKKLEQSLQLQAEQERLLTTITQHIRQSLDLEQILKTTVVEVQQTLHTDRVLIFRLNQDGSGQIIEEAVVPEYPMTYQMRWVDECFPDDCYEYYRQGNPRILPDVAKDEWGACLVEFMQQIGVKSKVVAPIIQTLEDSSTKVWGLLIVHTCSHYRQWQASEAEFLQQISNQLAIAIHQANLYQQLQIELAERKQMQLVLQERQAILQAIGDNLPRGFIFQIVHVPDQGVYFSYISAGIEDLIGLKPEAIIQDANVLRSLIYEEDKPVRQKLGLKSLKTLCIFEMQMRFRTLQGNIIWLDVRSTPRRLRDGRTIWDGVGIDITDIKQAEDALRQSEEQFRRAFDAAPIGMALVSPQGQFLKVNHSLCEIAGYTEAEMLTLTLKDVIHTDDLEASLEAMQQMLANDIRVYQVEKRYLHKQGDVIHILLNVSLVKDQHRQPLYFIVQIQDISDRYKVDRMKNEFISIVSHELRTPLTAIRGSLGILETGIFDHEPEQAKEMLQIAFNNSDRLVRLVNDILDLERLESGKTQLVMETCEIADLVQQAIETVQAIAKEAGVEISVMIANMQIWAAPDAIIQTLINLLSNAIKFSPAGGRVWISTELVSEERHGGQAGQESNLSPLSPLDPQSPQSPSILFKVRDQGRGIPPEKLESIFGRFQQVDASDSRQKGGTGLGLSICKSIVEQHGGLIWVESVLGQGSTFYFTLPLRRREA</sequence>
<dbReference type="InterPro" id="IPR003018">
    <property type="entry name" value="GAF"/>
</dbReference>
<dbReference type="CDD" id="cd16922">
    <property type="entry name" value="HATPase_EvgS-ArcB-TorS-like"/>
    <property type="match status" value="1"/>
</dbReference>
<dbReference type="InterPro" id="IPR003661">
    <property type="entry name" value="HisK_dim/P_dom"/>
</dbReference>
<dbReference type="SUPFAM" id="SSF55785">
    <property type="entry name" value="PYP-like sensor domain (PAS domain)"/>
    <property type="match status" value="7"/>
</dbReference>
<dbReference type="SMART" id="SM00086">
    <property type="entry name" value="PAC"/>
    <property type="match status" value="6"/>
</dbReference>
<keyword evidence="8" id="KW-0472">Membrane</keyword>
<reference evidence="16 17" key="1">
    <citation type="submission" date="2016-11" db="EMBL/GenBank/DDBJ databases">
        <title>Draft Genome Sequences of Nine Cyanobacterial Strains from Diverse Habitats.</title>
        <authorList>
            <person name="Zhu T."/>
            <person name="Hou S."/>
            <person name="Lu X."/>
            <person name="Hess W.R."/>
        </authorList>
    </citation>
    <scope>NUCLEOTIDE SEQUENCE [LARGE SCALE GENOMIC DNA]</scope>
    <source>
        <strain evidence="16 17">NIES-592</strain>
    </source>
</reference>
<evidence type="ECO:0000259" key="12">
    <source>
        <dbReference type="PROSITE" id="PS50046"/>
    </source>
</evidence>
<gene>
    <name evidence="16" type="ORF">NIES592_17125</name>
</gene>
<dbReference type="InterPro" id="IPR003594">
    <property type="entry name" value="HATPase_dom"/>
</dbReference>
<name>A0A1U7GWG1_9CYAN</name>
<dbReference type="RefSeq" id="WP_073556395.1">
    <property type="nucleotide sequence ID" value="NZ_MRCA01000010.1"/>
</dbReference>
<dbReference type="InterPro" id="IPR016132">
    <property type="entry name" value="Phyto_chromo_attachment"/>
</dbReference>
<evidence type="ECO:0000256" key="10">
    <source>
        <dbReference type="SAM" id="Coils"/>
    </source>
</evidence>
<keyword evidence="10" id="KW-0175">Coiled coil</keyword>
<dbReference type="InterPro" id="IPR052162">
    <property type="entry name" value="Sensor_kinase/Photoreceptor"/>
</dbReference>
<dbReference type="InterPro" id="IPR036890">
    <property type="entry name" value="HATPase_C_sf"/>
</dbReference>
<dbReference type="PROSITE" id="PS50109">
    <property type="entry name" value="HIS_KIN"/>
    <property type="match status" value="1"/>
</dbReference>